<feature type="domain" description="HTH gntR-type" evidence="4">
    <location>
        <begin position="10"/>
        <end position="77"/>
    </location>
</feature>
<keyword evidence="6" id="KW-1185">Reference proteome</keyword>
<dbReference type="InterPro" id="IPR000524">
    <property type="entry name" value="Tscrpt_reg_HTH_GntR"/>
</dbReference>
<dbReference type="PANTHER" id="PTHR43537:SF20">
    <property type="entry name" value="HTH-TYPE TRANSCRIPTIONAL REPRESSOR GLAR"/>
    <property type="match status" value="1"/>
</dbReference>
<keyword evidence="2" id="KW-0238">DNA-binding</keyword>
<dbReference type="PROSITE" id="PS50949">
    <property type="entry name" value="HTH_GNTR"/>
    <property type="match status" value="1"/>
</dbReference>
<dbReference type="SUPFAM" id="SSF46785">
    <property type="entry name" value="Winged helix' DNA-binding domain"/>
    <property type="match status" value="1"/>
</dbReference>
<dbReference type="PANTHER" id="PTHR43537">
    <property type="entry name" value="TRANSCRIPTIONAL REGULATOR, GNTR FAMILY"/>
    <property type="match status" value="1"/>
</dbReference>
<dbReference type="Gene3D" id="1.10.10.10">
    <property type="entry name" value="Winged helix-like DNA-binding domain superfamily/Winged helix DNA-binding domain"/>
    <property type="match status" value="1"/>
</dbReference>
<dbReference type="InterPro" id="IPR008920">
    <property type="entry name" value="TF_FadR/GntR_C"/>
</dbReference>
<evidence type="ECO:0000259" key="4">
    <source>
        <dbReference type="PROSITE" id="PS50949"/>
    </source>
</evidence>
<proteinExistence type="predicted"/>
<sequence>MAANDQEGAGTLATLAYTQLRQDLIYGTFDRGSKLRIRSLCERYGIGLNPLREALNRLSSEGLVVQSDQRGFQVAELSGSDLDELTKARCWLDGQALRESIEKGGADWEERVLLAYHRLSRIPRYLEGQSATRNAEWEHAHKEFHASLLSACGTKWIEGFCDQMFDAAERYRHAARIASSTNRGDLDEHRAIMEAAVARQADTAVALLQQHFQTTSDLVRKVFNSSERAD</sequence>
<dbReference type="SMART" id="SM00345">
    <property type="entry name" value="HTH_GNTR"/>
    <property type="match status" value="1"/>
</dbReference>
<name>A0ABX8A912_9BRAD</name>
<dbReference type="SMART" id="SM00895">
    <property type="entry name" value="FCD"/>
    <property type="match status" value="1"/>
</dbReference>
<evidence type="ECO:0000256" key="3">
    <source>
        <dbReference type="ARBA" id="ARBA00023163"/>
    </source>
</evidence>
<dbReference type="SUPFAM" id="SSF48008">
    <property type="entry name" value="GntR ligand-binding domain-like"/>
    <property type="match status" value="1"/>
</dbReference>
<evidence type="ECO:0000313" key="5">
    <source>
        <dbReference type="EMBL" id="QUS39742.1"/>
    </source>
</evidence>
<reference evidence="5 6" key="1">
    <citation type="submission" date="2019-02" db="EMBL/GenBank/DDBJ databases">
        <title>Emended description of the genus Rhodopseudomonas and description of Rhodopseudomonas albus sp. nov., a non-phototrophic, heavy-metal-tolerant bacterium isolated from garden soil.</title>
        <authorList>
            <person name="Bao Z."/>
            <person name="Cao W.W."/>
            <person name="Sato Y."/>
            <person name="Nishizawa T."/>
            <person name="Zhao J."/>
            <person name="Guo Y."/>
            <person name="Ohta H."/>
        </authorList>
    </citation>
    <scope>NUCLEOTIDE SEQUENCE [LARGE SCALE GENOMIC DNA]</scope>
    <source>
        <strain evidence="5 6">SK50-23</strain>
    </source>
</reference>
<dbReference type="InterPro" id="IPR011711">
    <property type="entry name" value="GntR_C"/>
</dbReference>
<evidence type="ECO:0000313" key="6">
    <source>
        <dbReference type="Proteomes" id="UP000682843"/>
    </source>
</evidence>
<dbReference type="Pfam" id="PF00392">
    <property type="entry name" value="GntR"/>
    <property type="match status" value="1"/>
</dbReference>
<dbReference type="Proteomes" id="UP000682843">
    <property type="component" value="Chromosome"/>
</dbReference>
<evidence type="ECO:0000256" key="2">
    <source>
        <dbReference type="ARBA" id="ARBA00023125"/>
    </source>
</evidence>
<keyword evidence="3" id="KW-0804">Transcription</keyword>
<dbReference type="Gene3D" id="1.20.120.530">
    <property type="entry name" value="GntR ligand-binding domain-like"/>
    <property type="match status" value="1"/>
</dbReference>
<evidence type="ECO:0000256" key="1">
    <source>
        <dbReference type="ARBA" id="ARBA00023015"/>
    </source>
</evidence>
<dbReference type="InterPro" id="IPR036390">
    <property type="entry name" value="WH_DNA-bd_sf"/>
</dbReference>
<dbReference type="Pfam" id="PF07729">
    <property type="entry name" value="FCD"/>
    <property type="match status" value="1"/>
</dbReference>
<keyword evidence="1" id="KW-0805">Transcription regulation</keyword>
<organism evidence="5 6">
    <name type="scientific">Tardiphaga alba</name>
    <dbReference type="NCBI Taxonomy" id="340268"/>
    <lineage>
        <taxon>Bacteria</taxon>
        <taxon>Pseudomonadati</taxon>
        <taxon>Pseudomonadota</taxon>
        <taxon>Alphaproteobacteria</taxon>
        <taxon>Hyphomicrobiales</taxon>
        <taxon>Nitrobacteraceae</taxon>
        <taxon>Tardiphaga</taxon>
    </lineage>
</organism>
<dbReference type="InterPro" id="IPR036388">
    <property type="entry name" value="WH-like_DNA-bd_sf"/>
</dbReference>
<protein>
    <submittedName>
        <fullName evidence="5">FCD domain-containing protein</fullName>
    </submittedName>
</protein>
<gene>
    <name evidence="5" type="ORF">RPMA_13505</name>
</gene>
<dbReference type="EMBL" id="CP036498">
    <property type="protein sequence ID" value="QUS39742.1"/>
    <property type="molecule type" value="Genomic_DNA"/>
</dbReference>
<accession>A0ABX8A912</accession>